<evidence type="ECO:0000313" key="6">
    <source>
        <dbReference type="Proteomes" id="UP000295783"/>
    </source>
</evidence>
<dbReference type="AlphaFoldDB" id="A0A4R6WND6"/>
<gene>
    <name evidence="5" type="ORF">A8950_2667</name>
</gene>
<keyword evidence="2" id="KW-0378">Hydrolase</keyword>
<keyword evidence="6" id="KW-1185">Reference proteome</keyword>
<dbReference type="PROSITE" id="PS01174">
    <property type="entry name" value="LIPASE_GDXG_SER"/>
    <property type="match status" value="1"/>
</dbReference>
<dbReference type="GO" id="GO:0016787">
    <property type="term" value="F:hydrolase activity"/>
    <property type="evidence" value="ECO:0007669"/>
    <property type="project" value="UniProtKB-KW"/>
</dbReference>
<feature type="domain" description="Alpha/beta hydrolase fold-3" evidence="4">
    <location>
        <begin position="89"/>
        <end position="290"/>
    </location>
</feature>
<proteinExistence type="inferred from homology"/>
<accession>A0A4R6WND6</accession>
<protein>
    <submittedName>
        <fullName evidence="5">Acetyl esterase</fullName>
    </submittedName>
</protein>
<dbReference type="SUPFAM" id="SSF53474">
    <property type="entry name" value="alpha/beta-Hydrolases"/>
    <property type="match status" value="1"/>
</dbReference>
<dbReference type="PANTHER" id="PTHR48081">
    <property type="entry name" value="AB HYDROLASE SUPERFAMILY PROTEIN C4A8.06C"/>
    <property type="match status" value="1"/>
</dbReference>
<reference evidence="5 6" key="1">
    <citation type="submission" date="2019-03" db="EMBL/GenBank/DDBJ databases">
        <title>Genomic Encyclopedia of Type Strains, Phase III (KMG-III): the genomes of soil and plant-associated and newly described type strains.</title>
        <authorList>
            <person name="Whitman W."/>
        </authorList>
    </citation>
    <scope>NUCLEOTIDE SEQUENCE [LARGE SCALE GENOMIC DNA]</scope>
    <source>
        <strain evidence="5 6">CGMCC 1.7660</strain>
    </source>
</reference>
<dbReference type="InterPro" id="IPR050300">
    <property type="entry name" value="GDXG_lipolytic_enzyme"/>
</dbReference>
<dbReference type="Gene3D" id="3.40.50.1820">
    <property type="entry name" value="alpha/beta hydrolase"/>
    <property type="match status" value="1"/>
</dbReference>
<comment type="similarity">
    <text evidence="1">Belongs to the 'GDXG' lipolytic enzyme family.</text>
</comment>
<evidence type="ECO:0000256" key="1">
    <source>
        <dbReference type="ARBA" id="ARBA00010515"/>
    </source>
</evidence>
<evidence type="ECO:0000256" key="2">
    <source>
        <dbReference type="ARBA" id="ARBA00022801"/>
    </source>
</evidence>
<evidence type="ECO:0000259" key="4">
    <source>
        <dbReference type="Pfam" id="PF07859"/>
    </source>
</evidence>
<dbReference type="Pfam" id="PF07859">
    <property type="entry name" value="Abhydrolase_3"/>
    <property type="match status" value="1"/>
</dbReference>
<dbReference type="EMBL" id="SNYW01000010">
    <property type="protein sequence ID" value="TDQ80800.1"/>
    <property type="molecule type" value="Genomic_DNA"/>
</dbReference>
<comment type="caution">
    <text evidence="5">The sequence shown here is derived from an EMBL/GenBank/DDBJ whole genome shotgun (WGS) entry which is preliminary data.</text>
</comment>
<name>A0A4R6WND6_9PROT</name>
<dbReference type="PANTHER" id="PTHR48081:SF8">
    <property type="entry name" value="ALPHA_BETA HYDROLASE FOLD-3 DOMAIN-CONTAINING PROTEIN-RELATED"/>
    <property type="match status" value="1"/>
</dbReference>
<organism evidence="5 6">
    <name type="scientific">Dongia mobilis</name>
    <dbReference type="NCBI Taxonomy" id="578943"/>
    <lineage>
        <taxon>Bacteria</taxon>
        <taxon>Pseudomonadati</taxon>
        <taxon>Pseudomonadota</taxon>
        <taxon>Alphaproteobacteria</taxon>
        <taxon>Rhodospirillales</taxon>
        <taxon>Dongiaceae</taxon>
        <taxon>Dongia</taxon>
    </lineage>
</organism>
<sequence length="317" mass="33379">MSDIAATAGPADAAIAEFMAASDATFTAAFDALPIDRQRAIYDLFWQRYHAPRPAGIAVSEINIPGPAGAVRALHYRPEGAATGSLPAVAYFHGGGWSLGSPESHDIAAARLCQRAGVMVLNVDYRLSPEHRFPDALMDALAAVNWLAGEEGARQGIDPARLAVAGDSAGGNLAAALCLWLRDKGGPRLRFQALIYPALTAAPTPGGSGDMSPAAVSHYLQAYFGGQDLSANPYAMPLSAKSLVDLPPAYILTAELDPIRFHGEDYARRLRHAGITCSYTCASGLPHTFLRMLHLSSRAAGAFADLCDATKAALSYD</sequence>
<dbReference type="InterPro" id="IPR029058">
    <property type="entry name" value="AB_hydrolase_fold"/>
</dbReference>
<feature type="active site" evidence="3">
    <location>
        <position position="168"/>
    </location>
</feature>
<evidence type="ECO:0000256" key="3">
    <source>
        <dbReference type="PROSITE-ProRule" id="PRU10038"/>
    </source>
</evidence>
<evidence type="ECO:0000313" key="5">
    <source>
        <dbReference type="EMBL" id="TDQ80800.1"/>
    </source>
</evidence>
<dbReference type="RefSeq" id="WP_166645166.1">
    <property type="nucleotide sequence ID" value="NZ_SNYW01000010.1"/>
</dbReference>
<dbReference type="InterPro" id="IPR013094">
    <property type="entry name" value="AB_hydrolase_3"/>
</dbReference>
<dbReference type="Proteomes" id="UP000295783">
    <property type="component" value="Unassembled WGS sequence"/>
</dbReference>
<dbReference type="InterPro" id="IPR033140">
    <property type="entry name" value="Lipase_GDXG_put_SER_AS"/>
</dbReference>